<dbReference type="SMART" id="SM00470">
    <property type="entry name" value="ParB"/>
    <property type="match status" value="1"/>
</dbReference>
<dbReference type="InterPro" id="IPR003115">
    <property type="entry name" value="ParB_N"/>
</dbReference>
<keyword evidence="3" id="KW-1185">Reference proteome</keyword>
<dbReference type="InterPro" id="IPR036086">
    <property type="entry name" value="ParB/Sulfiredoxin_sf"/>
</dbReference>
<dbReference type="Gene3D" id="3.90.1530.10">
    <property type="entry name" value="Conserved hypothetical protein from pyrococcus furiosus pfu- 392566-001, ParB domain"/>
    <property type="match status" value="1"/>
</dbReference>
<dbReference type="SUPFAM" id="SSF110849">
    <property type="entry name" value="ParB/Sulfiredoxin"/>
    <property type="match status" value="1"/>
</dbReference>
<comment type="caution">
    <text evidence="2">The sequence shown here is derived from an EMBL/GenBank/DDBJ whole genome shotgun (WGS) entry which is preliminary data.</text>
</comment>
<evidence type="ECO:0000259" key="1">
    <source>
        <dbReference type="SMART" id="SM00470"/>
    </source>
</evidence>
<dbReference type="Pfam" id="PF02195">
    <property type="entry name" value="ParB_N"/>
    <property type="match status" value="1"/>
</dbReference>
<sequence>MIQVIPISKLESNTGQIKGLPQNPRFIKDERFKALVKSLKDDPEMLELRELLVFPHGPKFVIIGGNMRYRAAIEIGLSELPCKVLSPNTPAEKLRSYTIKDNVSFGQNDFDILANEWDNLELLDFGMEVWDDPSLEVEEEKEESKKSISKKLIVECEDLTRLEELFDELQDRGFNVKL</sequence>
<feature type="domain" description="ParB-like N-terminal" evidence="1">
    <location>
        <begin position="10"/>
        <end position="103"/>
    </location>
</feature>
<proteinExistence type="predicted"/>
<gene>
    <name evidence="2" type="ORF">QM480_06525</name>
</gene>
<name>A0ABT6YK78_9BACT</name>
<accession>A0ABT6YK78</accession>
<dbReference type="RefSeq" id="WP_283369204.1">
    <property type="nucleotide sequence ID" value="NZ_JASHID010000003.1"/>
</dbReference>
<dbReference type="EMBL" id="JASHID010000003">
    <property type="protein sequence ID" value="MDI9863970.1"/>
    <property type="molecule type" value="Genomic_DNA"/>
</dbReference>
<protein>
    <submittedName>
        <fullName evidence="2">ParB/RepB/Spo0J family partition protein</fullName>
    </submittedName>
</protein>
<evidence type="ECO:0000313" key="3">
    <source>
        <dbReference type="Proteomes" id="UP001236569"/>
    </source>
</evidence>
<dbReference type="Proteomes" id="UP001236569">
    <property type="component" value="Unassembled WGS sequence"/>
</dbReference>
<evidence type="ECO:0000313" key="2">
    <source>
        <dbReference type="EMBL" id="MDI9863970.1"/>
    </source>
</evidence>
<reference evidence="2 3" key="1">
    <citation type="submission" date="2023-05" db="EMBL/GenBank/DDBJ databases">
        <title>Novel species of genus Flectobacillus isolated from stream in China.</title>
        <authorList>
            <person name="Lu H."/>
        </authorList>
    </citation>
    <scope>NUCLEOTIDE SEQUENCE [LARGE SCALE GENOMIC DNA]</scope>
    <source>
        <strain evidence="2 3">DC10W</strain>
    </source>
</reference>
<organism evidence="2 3">
    <name type="scientific">Flectobacillus longus</name>
    <dbReference type="NCBI Taxonomy" id="2984207"/>
    <lineage>
        <taxon>Bacteria</taxon>
        <taxon>Pseudomonadati</taxon>
        <taxon>Bacteroidota</taxon>
        <taxon>Cytophagia</taxon>
        <taxon>Cytophagales</taxon>
        <taxon>Flectobacillaceae</taxon>
        <taxon>Flectobacillus</taxon>
    </lineage>
</organism>